<dbReference type="InterPro" id="IPR015943">
    <property type="entry name" value="WD40/YVTN_repeat-like_dom_sf"/>
</dbReference>
<evidence type="ECO:0000313" key="2">
    <source>
        <dbReference type="Proteomes" id="UP001056201"/>
    </source>
</evidence>
<proteinExistence type="predicted"/>
<evidence type="ECO:0000313" key="1">
    <source>
        <dbReference type="EMBL" id="URI06392.1"/>
    </source>
</evidence>
<dbReference type="Gene3D" id="2.130.10.10">
    <property type="entry name" value="YVTN repeat-like/Quinoprotein amine dehydrogenase"/>
    <property type="match status" value="1"/>
</dbReference>
<keyword evidence="2" id="KW-1185">Reference proteome</keyword>
<protein>
    <recommendedName>
        <fullName evidence="3">Photosynthesis system II assembly factor Ycf48/Hcf136-like domain-containing protein</fullName>
    </recommendedName>
</protein>
<accession>A0ABY4S340</accession>
<reference evidence="1" key="1">
    <citation type="submission" date="2022-05" db="EMBL/GenBank/DDBJ databases">
        <title>An RpoN-dependent PEP-CTERM gene is involved in floc formation of an Aquincola tertiaricarbonis strain.</title>
        <authorList>
            <person name="Qiu D."/>
            <person name="Xia M."/>
        </authorList>
    </citation>
    <scope>NUCLEOTIDE SEQUENCE</scope>
    <source>
        <strain evidence="1">RN12</strain>
    </source>
</reference>
<organism evidence="1 2">
    <name type="scientific">Aquincola tertiaricarbonis</name>
    <dbReference type="NCBI Taxonomy" id="391953"/>
    <lineage>
        <taxon>Bacteria</taxon>
        <taxon>Pseudomonadati</taxon>
        <taxon>Pseudomonadota</taxon>
        <taxon>Betaproteobacteria</taxon>
        <taxon>Burkholderiales</taxon>
        <taxon>Sphaerotilaceae</taxon>
        <taxon>Aquincola</taxon>
    </lineage>
</organism>
<gene>
    <name evidence="1" type="ORF">MW290_10760</name>
</gene>
<name>A0ABY4S340_AQUTE</name>
<dbReference type="RefSeq" id="WP_250194655.1">
    <property type="nucleotide sequence ID" value="NZ_CP097635.1"/>
</dbReference>
<dbReference type="SUPFAM" id="SSF110296">
    <property type="entry name" value="Oligoxyloglucan reducing end-specific cellobiohydrolase"/>
    <property type="match status" value="1"/>
</dbReference>
<sequence length="183" mass="19542">MRDAADTLGTIFAVTLTPDRLTVAGSEYGTYLVRSADGAWQSHQLPGDRGHYWMDAGSAYSLEYSAGFSTVSNFLQKTTDGGGRWQKLGKPLETPDFAGSIVYADPTEVLVQGLKALYSTRDEGQTWVRVQGGLLASIRTKAVRYRSLRRLTTAPGTGAKSGEVLPHGLPEVLVAGSGCQCPG</sequence>
<evidence type="ECO:0008006" key="3">
    <source>
        <dbReference type="Google" id="ProtNLM"/>
    </source>
</evidence>
<dbReference type="Proteomes" id="UP001056201">
    <property type="component" value="Chromosome 1"/>
</dbReference>
<dbReference type="EMBL" id="CP097635">
    <property type="protein sequence ID" value="URI06392.1"/>
    <property type="molecule type" value="Genomic_DNA"/>
</dbReference>